<feature type="domain" description="TF-B3" evidence="8">
    <location>
        <begin position="134"/>
        <end position="229"/>
    </location>
</feature>
<feature type="domain" description="TF-B3" evidence="8">
    <location>
        <begin position="2"/>
        <end position="96"/>
    </location>
</feature>
<evidence type="ECO:0000313" key="9">
    <source>
        <dbReference type="Proteomes" id="UP000504610"/>
    </source>
</evidence>
<feature type="domain" description="TF-B3" evidence="8">
    <location>
        <begin position="378"/>
        <end position="475"/>
    </location>
</feature>
<dbReference type="FunFam" id="2.40.330.10:FF:000009">
    <property type="entry name" value="Transcriptional factor B3 family protein"/>
    <property type="match status" value="1"/>
</dbReference>
<organism evidence="9 10">
    <name type="scientific">Raphanus sativus</name>
    <name type="common">Radish</name>
    <name type="synonym">Raphanus raphanistrum var. sativus</name>
    <dbReference type="NCBI Taxonomy" id="3726"/>
    <lineage>
        <taxon>Eukaryota</taxon>
        <taxon>Viridiplantae</taxon>
        <taxon>Streptophyta</taxon>
        <taxon>Embryophyta</taxon>
        <taxon>Tracheophyta</taxon>
        <taxon>Spermatophyta</taxon>
        <taxon>Magnoliopsida</taxon>
        <taxon>eudicotyledons</taxon>
        <taxon>Gunneridae</taxon>
        <taxon>Pentapetalae</taxon>
        <taxon>rosids</taxon>
        <taxon>malvids</taxon>
        <taxon>Brassicales</taxon>
        <taxon>Brassicaceae</taxon>
        <taxon>Brassiceae</taxon>
        <taxon>Raphanus</taxon>
    </lineage>
</organism>
<keyword evidence="6" id="KW-0539">Nucleus</keyword>
<dbReference type="InterPro" id="IPR039218">
    <property type="entry name" value="REM_fam"/>
</dbReference>
<dbReference type="PANTHER" id="PTHR31674">
    <property type="entry name" value="B3 DOMAIN-CONTAINING PROTEIN REM-LIKE 3-RELATED"/>
    <property type="match status" value="1"/>
</dbReference>
<evidence type="ECO:0000313" key="10">
    <source>
        <dbReference type="RefSeq" id="XP_018484683.1"/>
    </source>
</evidence>
<dbReference type="AlphaFoldDB" id="A0A6J0NLP6"/>
<dbReference type="SUPFAM" id="SSF101936">
    <property type="entry name" value="DNA-binding pseudobarrel domain"/>
    <property type="match status" value="4"/>
</dbReference>
<name>A0A6J0NLP6_RAPSA</name>
<evidence type="ECO:0000256" key="6">
    <source>
        <dbReference type="ARBA" id="ARBA00023242"/>
    </source>
</evidence>
<dbReference type="PROSITE" id="PS50863">
    <property type="entry name" value="B3"/>
    <property type="match status" value="4"/>
</dbReference>
<gene>
    <name evidence="10" type="primary">LOC108855372</name>
</gene>
<evidence type="ECO:0000256" key="5">
    <source>
        <dbReference type="ARBA" id="ARBA00023163"/>
    </source>
</evidence>
<dbReference type="CDD" id="cd10017">
    <property type="entry name" value="B3_DNA"/>
    <property type="match status" value="4"/>
</dbReference>
<feature type="compositionally biased region" description="Acidic residues" evidence="7">
    <location>
        <begin position="231"/>
        <end position="247"/>
    </location>
</feature>
<evidence type="ECO:0000256" key="1">
    <source>
        <dbReference type="ARBA" id="ARBA00004123"/>
    </source>
</evidence>
<accession>A0A6J0NLP6</accession>
<keyword evidence="2" id="KW-0677">Repeat</keyword>
<proteinExistence type="predicted"/>
<dbReference type="InterPro" id="IPR003340">
    <property type="entry name" value="B3_DNA-bd"/>
</dbReference>
<keyword evidence="9" id="KW-1185">Reference proteome</keyword>
<dbReference type="OrthoDB" id="1109907at2759"/>
<evidence type="ECO:0000256" key="2">
    <source>
        <dbReference type="ARBA" id="ARBA00022737"/>
    </source>
</evidence>
<dbReference type="InterPro" id="IPR015300">
    <property type="entry name" value="DNA-bd_pseudobarrel_sf"/>
</dbReference>
<feature type="compositionally biased region" description="Basic residues" evidence="7">
    <location>
        <begin position="254"/>
        <end position="264"/>
    </location>
</feature>
<feature type="region of interest" description="Disordered" evidence="7">
    <location>
        <begin position="226"/>
        <end position="270"/>
    </location>
</feature>
<keyword evidence="4" id="KW-0238">DNA-binding</keyword>
<reference evidence="10" key="2">
    <citation type="submission" date="2025-08" db="UniProtKB">
        <authorList>
            <consortium name="RefSeq"/>
        </authorList>
    </citation>
    <scope>IDENTIFICATION</scope>
    <source>
        <tissue evidence="10">Leaf</tissue>
    </source>
</reference>
<evidence type="ECO:0000256" key="7">
    <source>
        <dbReference type="SAM" id="MobiDB-lite"/>
    </source>
</evidence>
<keyword evidence="5" id="KW-0804">Transcription</keyword>
<reference evidence="9" key="1">
    <citation type="journal article" date="2019" name="Database">
        <title>The radish genome database (RadishGD): an integrated information resource for radish genomics.</title>
        <authorList>
            <person name="Yu H.J."/>
            <person name="Baek S."/>
            <person name="Lee Y.J."/>
            <person name="Cho A."/>
            <person name="Mun J.H."/>
        </authorList>
    </citation>
    <scope>NUCLEOTIDE SEQUENCE [LARGE SCALE GENOMIC DNA]</scope>
    <source>
        <strain evidence="9">cv. WK10039</strain>
    </source>
</reference>
<feature type="domain" description="TF-B3" evidence="8">
    <location>
        <begin position="277"/>
        <end position="374"/>
    </location>
</feature>
<evidence type="ECO:0000256" key="4">
    <source>
        <dbReference type="ARBA" id="ARBA00023125"/>
    </source>
</evidence>
<dbReference type="GO" id="GO:0005634">
    <property type="term" value="C:nucleus"/>
    <property type="evidence" value="ECO:0007669"/>
    <property type="project" value="UniProtKB-SubCell"/>
</dbReference>
<keyword evidence="3" id="KW-0805">Transcription regulation</keyword>
<dbReference type="SMART" id="SM01019">
    <property type="entry name" value="B3"/>
    <property type="match status" value="4"/>
</dbReference>
<dbReference type="Pfam" id="PF02362">
    <property type="entry name" value="B3"/>
    <property type="match status" value="4"/>
</dbReference>
<comment type="subcellular location">
    <subcellularLocation>
        <location evidence="1">Nucleus</location>
    </subcellularLocation>
</comment>
<dbReference type="RefSeq" id="XP_018484683.1">
    <property type="nucleotide sequence ID" value="XM_018629181.2"/>
</dbReference>
<evidence type="ECO:0000259" key="8">
    <source>
        <dbReference type="PROSITE" id="PS50863"/>
    </source>
</evidence>
<dbReference type="Proteomes" id="UP000504610">
    <property type="component" value="Chromosome 4"/>
</dbReference>
<dbReference type="GeneID" id="108855372"/>
<protein>
    <submittedName>
        <fullName evidence="10">B3 domain-containing protein REM15</fullName>
    </submittedName>
</protein>
<sequence>MLNKRFKPLLPGFHTHLKIPVAFFSKYIQGTNEQTAAKLRSNASKITWEVKIEDDGRRLTDGWKEFALAHDLRIGDILIFRQEKDMAFHVTLLGPSCCEIQYESCPEEENHIGNIPKKNNPRKEKEIASLDPSCFVAFVSPATLRHDKLNLPKSFVRANGLQKRCGEILLMNEKCKSWTLALKQELCGSTYIRRGWRSFCGGNGLKTGGLYTFKLVQRGRTPVLRLSSTDSELDEESSEGDEVEPESYEGTKTNFKKIQRKKNPKRDAESSSLDHSCYVANVTPSSLQENRLNLSKSFVRENGLETRSGEIVLINEKGTSWKLNLKRKNSCGTMYITPGWRSFCRVNGLRAGSYFTFKLIQRRGTLVLRLSSQFENKFVSLTLKPSNLTGYSLFLPLHFTKRHGINEKTKMTLMDKSGVRWFTNLRSEKTSDRVRLVGGWREFFEANCVKMGESTILKLIWEGDKSCVLKFWSKVKHETK</sequence>
<dbReference type="GO" id="GO:0003677">
    <property type="term" value="F:DNA binding"/>
    <property type="evidence" value="ECO:0007669"/>
    <property type="project" value="UniProtKB-KW"/>
</dbReference>
<dbReference type="KEGG" id="rsz:108855372"/>
<dbReference type="Gene3D" id="2.40.330.10">
    <property type="entry name" value="DNA-binding pseudobarrel domain"/>
    <property type="match status" value="4"/>
</dbReference>
<dbReference type="PANTHER" id="PTHR31674:SF62">
    <property type="entry name" value="B3 DOMAIN-CONTAINING PROTEIN REM14-RELATED"/>
    <property type="match status" value="1"/>
</dbReference>
<evidence type="ECO:0000256" key="3">
    <source>
        <dbReference type="ARBA" id="ARBA00023015"/>
    </source>
</evidence>